<dbReference type="SUPFAM" id="SSF54236">
    <property type="entry name" value="Ubiquitin-like"/>
    <property type="match status" value="1"/>
</dbReference>
<feature type="compositionally biased region" description="Polar residues" evidence="10">
    <location>
        <begin position="847"/>
        <end position="857"/>
    </location>
</feature>
<dbReference type="GO" id="GO:0005789">
    <property type="term" value="C:endoplasmic reticulum membrane"/>
    <property type="evidence" value="ECO:0007669"/>
    <property type="project" value="UniProtKB-SubCell"/>
</dbReference>
<dbReference type="GO" id="GO:0051087">
    <property type="term" value="F:protein-folding chaperone binding"/>
    <property type="evidence" value="ECO:0007669"/>
    <property type="project" value="InterPro"/>
</dbReference>
<dbReference type="InterPro" id="IPR036533">
    <property type="entry name" value="BAG_dom_sf"/>
</dbReference>
<dbReference type="InterPro" id="IPR003103">
    <property type="entry name" value="BAG_domain"/>
</dbReference>
<dbReference type="Proteomes" id="UP000664203">
    <property type="component" value="Unassembled WGS sequence"/>
</dbReference>
<evidence type="ECO:0000256" key="9">
    <source>
        <dbReference type="ARBA" id="ARBA00023568"/>
    </source>
</evidence>
<dbReference type="GO" id="GO:0034737">
    <property type="term" value="F:ergosterol O-acyltransferase activity"/>
    <property type="evidence" value="ECO:0007669"/>
    <property type="project" value="TreeGrafter"/>
</dbReference>
<evidence type="ECO:0000256" key="7">
    <source>
        <dbReference type="ARBA" id="ARBA00023136"/>
    </source>
</evidence>
<comment type="subcellular location">
    <subcellularLocation>
        <location evidence="1">Endoplasmic reticulum membrane</location>
        <topology evidence="1">Multi-pass membrane protein</topology>
    </subcellularLocation>
</comment>
<evidence type="ECO:0000256" key="11">
    <source>
        <dbReference type="SAM" id="Phobius"/>
    </source>
</evidence>
<organism evidence="13 14">
    <name type="scientific">Alectoria fallacina</name>
    <dbReference type="NCBI Taxonomy" id="1903189"/>
    <lineage>
        <taxon>Eukaryota</taxon>
        <taxon>Fungi</taxon>
        <taxon>Dikarya</taxon>
        <taxon>Ascomycota</taxon>
        <taxon>Pezizomycotina</taxon>
        <taxon>Lecanoromycetes</taxon>
        <taxon>OSLEUM clade</taxon>
        <taxon>Lecanoromycetidae</taxon>
        <taxon>Lecanorales</taxon>
        <taxon>Lecanorineae</taxon>
        <taxon>Parmeliaceae</taxon>
        <taxon>Alectoria</taxon>
    </lineage>
</organism>
<feature type="domain" description="BAG" evidence="12">
    <location>
        <begin position="896"/>
        <end position="965"/>
    </location>
</feature>
<keyword evidence="8" id="KW-0012">Acyltransferase</keyword>
<dbReference type="Pfam" id="PF02179">
    <property type="entry name" value="BAG"/>
    <property type="match status" value="1"/>
</dbReference>
<dbReference type="InterPro" id="IPR014371">
    <property type="entry name" value="Oat_ACAT_DAG_ARE"/>
</dbReference>
<evidence type="ECO:0000256" key="3">
    <source>
        <dbReference type="ARBA" id="ARBA00022679"/>
    </source>
</evidence>
<feature type="transmembrane region" description="Helical" evidence="11">
    <location>
        <begin position="211"/>
        <end position="228"/>
    </location>
</feature>
<feature type="compositionally biased region" description="Pro residues" evidence="10">
    <location>
        <begin position="860"/>
        <end position="877"/>
    </location>
</feature>
<feature type="transmembrane region" description="Helical" evidence="11">
    <location>
        <begin position="345"/>
        <end position="363"/>
    </location>
</feature>
<dbReference type="PANTHER" id="PTHR10408:SF9">
    <property type="entry name" value="STEROL O-ACYLTRANSFERASE 2-RELATED"/>
    <property type="match status" value="1"/>
</dbReference>
<dbReference type="AlphaFoldDB" id="A0A8H3EZU8"/>
<evidence type="ECO:0000256" key="4">
    <source>
        <dbReference type="ARBA" id="ARBA00022692"/>
    </source>
</evidence>
<feature type="region of interest" description="Disordered" evidence="10">
    <location>
        <begin position="770"/>
        <end position="880"/>
    </location>
</feature>
<comment type="caution">
    <text evidence="13">The sequence shown here is derived from an EMBL/GenBank/DDBJ whole genome shotgun (WGS) entry which is preliminary data.</text>
</comment>
<feature type="region of interest" description="Disordered" evidence="10">
    <location>
        <begin position="1"/>
        <end position="65"/>
    </location>
</feature>
<evidence type="ECO:0000256" key="6">
    <source>
        <dbReference type="ARBA" id="ARBA00022989"/>
    </source>
</evidence>
<proteinExistence type="inferred from homology"/>
<feature type="transmembrane region" description="Helical" evidence="11">
    <location>
        <begin position="398"/>
        <end position="422"/>
    </location>
</feature>
<keyword evidence="6 11" id="KW-1133">Transmembrane helix</keyword>
<evidence type="ECO:0000256" key="2">
    <source>
        <dbReference type="ARBA" id="ARBA00009010"/>
    </source>
</evidence>
<gene>
    <name evidence="13" type="ORF">ALECFALPRED_010802</name>
</gene>
<comment type="similarity">
    <text evidence="2">Belongs to the membrane-bound acyltransferase family. Sterol o-acyltransferase subfamily.</text>
</comment>
<name>A0A8H3EZU8_9LECA</name>
<evidence type="ECO:0000256" key="1">
    <source>
        <dbReference type="ARBA" id="ARBA00004477"/>
    </source>
</evidence>
<feature type="transmembrane region" description="Helical" evidence="11">
    <location>
        <begin position="525"/>
        <end position="549"/>
    </location>
</feature>
<dbReference type="OrthoDB" id="10039049at2759"/>
<comment type="function">
    <text evidence="9">Sterol O-acyltransferase that catalyzes the formation of stery esters.</text>
</comment>
<dbReference type="InterPro" id="IPR004299">
    <property type="entry name" value="MBOAT_fam"/>
</dbReference>
<evidence type="ECO:0000313" key="13">
    <source>
        <dbReference type="EMBL" id="CAF9916616.1"/>
    </source>
</evidence>
<keyword evidence="14" id="KW-1185">Reference proteome</keyword>
<protein>
    <recommendedName>
        <fullName evidence="12">BAG domain-containing protein</fullName>
    </recommendedName>
</protein>
<evidence type="ECO:0000259" key="12">
    <source>
        <dbReference type="PROSITE" id="PS51035"/>
    </source>
</evidence>
<dbReference type="EMBL" id="CAJPDR010000092">
    <property type="protein sequence ID" value="CAF9916616.1"/>
    <property type="molecule type" value="Genomic_DNA"/>
</dbReference>
<evidence type="ECO:0000256" key="8">
    <source>
        <dbReference type="ARBA" id="ARBA00023315"/>
    </source>
</evidence>
<dbReference type="Pfam" id="PF03062">
    <property type="entry name" value="MBOAT"/>
    <property type="match status" value="1"/>
</dbReference>
<evidence type="ECO:0000313" key="14">
    <source>
        <dbReference type="Proteomes" id="UP000664203"/>
    </source>
</evidence>
<feature type="compositionally biased region" description="Basic residues" evidence="10">
    <location>
        <begin position="813"/>
        <end position="827"/>
    </location>
</feature>
<evidence type="ECO:0000256" key="5">
    <source>
        <dbReference type="ARBA" id="ARBA00022824"/>
    </source>
</evidence>
<dbReference type="InterPro" id="IPR029071">
    <property type="entry name" value="Ubiquitin-like_domsf"/>
</dbReference>
<feature type="compositionally biased region" description="Basic and acidic residues" evidence="10">
    <location>
        <begin position="799"/>
        <end position="812"/>
    </location>
</feature>
<dbReference type="PANTHER" id="PTHR10408">
    <property type="entry name" value="STEROL O-ACYLTRANSFERASE"/>
    <property type="match status" value="1"/>
</dbReference>
<dbReference type="SUPFAM" id="SSF63491">
    <property type="entry name" value="BAG domain"/>
    <property type="match status" value="1"/>
</dbReference>
<feature type="compositionally biased region" description="Polar residues" evidence="10">
    <location>
        <begin position="1"/>
        <end position="11"/>
    </location>
</feature>
<dbReference type="Gene3D" id="1.20.58.120">
    <property type="entry name" value="BAG domain"/>
    <property type="match status" value="1"/>
</dbReference>
<feature type="transmembrane region" description="Helical" evidence="11">
    <location>
        <begin position="111"/>
        <end position="131"/>
    </location>
</feature>
<keyword evidence="3" id="KW-0808">Transferase</keyword>
<accession>A0A8H3EZU8</accession>
<evidence type="ECO:0000256" key="10">
    <source>
        <dbReference type="SAM" id="MobiDB-lite"/>
    </source>
</evidence>
<sequence>MASSFSPTQNGGPDHIIRPRPVKPSNPMILRAQSEEGSLKPNGHIDTIMSATSSGRCTPLPEDAPPSAQFISSARKQVRAQQKHRMFPTVEYAARVSHFDPRSEYRDFRGFFVLFWIGLAVMVITTMLRNIKDTGYPLRHQMFDLLTTKTWELGLSDGAMVLSTGVSVPFQMLCRRSKGWLRWENFGMPIQSVFQLGWLLLWVNWPFIFNWTWTAQVFFTLHTLVLLMKMHSYTFYNGHLSTTEHRLSALDNPESASTAAAVRYPSPGTQLNEVDKAVEDKRNEDEKETLTQLREDLALELVSPLGQVTYPNNLSMMNYVDYILCPTLCYELEYPRTSKINWMELFYKTLAVFGCIFLLTLISEEFIVPVLRDSAVRLEGIDSWSDMGLILGETISQLLFPFMMTFLICFLVIFEYVLGAFAEITCFADRHFYSDWWNSSDWLEFSREWNIPVHHFLRRHVYGASRPYVSRNTATLITFLVSALGHELVMGCITKKLRGYGFAAQMSQLPIVAVQRIKVVRSRKLLNNVLFWCSMILGLSMMCALLTLATSQLQSLYMSLPPSFQSYLESASQYLQRNLPHQPPPPPPPPASALEKATALLTSVDSTTLATALLPLLALLFFMSRSFWGGGRYSPFAHAGGPPPRVEPEDYQYIVDDDLDARAYGGQRHSSYGFPPPHRHPSRVEPPDLAPDILILKHKSATYPLHFQAFDISEGHLKVGELRRTAAKELKVDDPRRVTLLYKGKRLREDRQACKEEGLKQNSELLCVVSSDPYPRDDGNESSSSASSDTIANGLDPGPRVDVDGTIIDRGEPRKRKGHRGGRKKKTRDSPTTSPRDSGYLAPPNGVPSSTSRNQSPGPRRVPSPAPPQPTQPPKKPSTPAEALAMIADTFHTTFLPQVHNFMQHPPRDEKSRDFEYKKLSETILTQIIMKLDGVETEGNEGLRAKRKELVRETQGWLNDLDRMMGKR</sequence>
<keyword evidence="4 11" id="KW-0812">Transmembrane</keyword>
<dbReference type="SMART" id="SM00264">
    <property type="entry name" value="BAG"/>
    <property type="match status" value="1"/>
</dbReference>
<dbReference type="PROSITE" id="PS51035">
    <property type="entry name" value="BAG"/>
    <property type="match status" value="1"/>
</dbReference>
<reference evidence="13" key="1">
    <citation type="submission" date="2021-03" db="EMBL/GenBank/DDBJ databases">
        <authorList>
            <person name="Tagirdzhanova G."/>
        </authorList>
    </citation>
    <scope>NUCLEOTIDE SEQUENCE</scope>
</reference>
<dbReference type="GO" id="GO:0008204">
    <property type="term" value="P:ergosterol metabolic process"/>
    <property type="evidence" value="ECO:0007669"/>
    <property type="project" value="TreeGrafter"/>
</dbReference>
<keyword evidence="5" id="KW-0256">Endoplasmic reticulum</keyword>
<keyword evidence="7 11" id="KW-0472">Membrane</keyword>